<evidence type="ECO:0000256" key="5">
    <source>
        <dbReference type="ARBA" id="ARBA00022747"/>
    </source>
</evidence>
<keyword evidence="3 6" id="KW-0808">Transferase</keyword>
<dbReference type="GO" id="GO:0008168">
    <property type="term" value="F:methyltransferase activity"/>
    <property type="evidence" value="ECO:0007669"/>
    <property type="project" value="UniProtKB-KW"/>
</dbReference>
<evidence type="ECO:0000313" key="8">
    <source>
        <dbReference type="Proteomes" id="UP001237011"/>
    </source>
</evidence>
<dbReference type="GO" id="GO:0032259">
    <property type="term" value="P:methylation"/>
    <property type="evidence" value="ECO:0007669"/>
    <property type="project" value="UniProtKB-KW"/>
</dbReference>
<dbReference type="Proteomes" id="UP001237011">
    <property type="component" value="Chromosome"/>
</dbReference>
<keyword evidence="8" id="KW-1185">Reference proteome</keyword>
<dbReference type="Pfam" id="PF00145">
    <property type="entry name" value="DNA_methylase"/>
    <property type="match status" value="1"/>
</dbReference>
<evidence type="ECO:0000256" key="6">
    <source>
        <dbReference type="PROSITE-ProRule" id="PRU01016"/>
    </source>
</evidence>
<feature type="active site" evidence="6">
    <location>
        <position position="83"/>
    </location>
</feature>
<protein>
    <recommendedName>
        <fullName evidence="1">DNA (cytosine-5-)-methyltransferase</fullName>
        <ecNumber evidence="1">2.1.1.37</ecNumber>
    </recommendedName>
</protein>
<evidence type="ECO:0000256" key="4">
    <source>
        <dbReference type="ARBA" id="ARBA00022691"/>
    </source>
</evidence>
<dbReference type="InterPro" id="IPR050390">
    <property type="entry name" value="C5-Methyltransferase"/>
</dbReference>
<dbReference type="PROSITE" id="PS51679">
    <property type="entry name" value="SAM_MT_C5"/>
    <property type="match status" value="1"/>
</dbReference>
<dbReference type="EC" id="2.1.1.37" evidence="1"/>
<gene>
    <name evidence="7" type="ORF">Q8852_03415</name>
</gene>
<dbReference type="Gene3D" id="3.40.50.150">
    <property type="entry name" value="Vaccinia Virus protein VP39"/>
    <property type="match status" value="1"/>
</dbReference>
<reference evidence="7" key="1">
    <citation type="submission" date="2023-08" db="EMBL/GenBank/DDBJ databases">
        <title>Complete genome sequence of Mycoplasma seminis 2200.</title>
        <authorList>
            <person name="Spergser J."/>
        </authorList>
    </citation>
    <scope>NUCLEOTIDE SEQUENCE [LARGE SCALE GENOMIC DNA]</scope>
    <source>
        <strain evidence="7">2200</strain>
    </source>
</reference>
<dbReference type="InterPro" id="IPR029063">
    <property type="entry name" value="SAM-dependent_MTases_sf"/>
</dbReference>
<dbReference type="SUPFAM" id="SSF53335">
    <property type="entry name" value="S-adenosyl-L-methionine-dependent methyltransferases"/>
    <property type="match status" value="1"/>
</dbReference>
<proteinExistence type="inferred from homology"/>
<dbReference type="EMBL" id="CP132191">
    <property type="protein sequence ID" value="WLP85343.1"/>
    <property type="molecule type" value="Genomic_DNA"/>
</dbReference>
<dbReference type="RefSeq" id="WP_305937779.1">
    <property type="nucleotide sequence ID" value="NZ_CP132191.1"/>
</dbReference>
<comment type="similarity">
    <text evidence="6">Belongs to the class I-like SAM-binding methyltransferase superfamily. C5-methyltransferase family.</text>
</comment>
<evidence type="ECO:0000256" key="2">
    <source>
        <dbReference type="ARBA" id="ARBA00022603"/>
    </source>
</evidence>
<dbReference type="PANTHER" id="PTHR10629:SF52">
    <property type="entry name" value="DNA (CYTOSINE-5)-METHYLTRANSFERASE 1"/>
    <property type="match status" value="1"/>
</dbReference>
<sequence>MKKRAGVTSLFSSAGIGTFYLDKIGLDVTLSNELLKKRSDFHSFLYPKCNSISGDITNPEIFNKLIKLHKELGNNILIATPPCQGMSVAGKNDPNDIRNLLITNVIEFIKLTHPKLVLIENVAQLYKTKIFVNGEFILITDYILKELKPYYKNINFYTVNAKDFDTPQERKRALVVMSDEEFQMPEPTKAKTVRDAIEFLPSLEAGCYSDIKYHYAKKHSERQITWMKHTPTGKSAMENEVYYPQKPNGDKIKGFSTTYKRMEWDKPAPTITMANGSISSQNNVHPGRLLEDGTYSDARVLTLKEIFLLNGLDDTFEVPEWASENLVREVMGESVPPKIFYLFLKGNADSLEKIK</sequence>
<dbReference type="Gene3D" id="3.90.120.10">
    <property type="entry name" value="DNA Methylase, subunit A, domain 2"/>
    <property type="match status" value="1"/>
</dbReference>
<name>A0ABY9H9S2_9MOLU</name>
<dbReference type="PROSITE" id="PS00094">
    <property type="entry name" value="C5_MTASE_1"/>
    <property type="match status" value="1"/>
</dbReference>
<dbReference type="PANTHER" id="PTHR10629">
    <property type="entry name" value="CYTOSINE-SPECIFIC METHYLTRANSFERASE"/>
    <property type="match status" value="1"/>
</dbReference>
<keyword evidence="4 6" id="KW-0949">S-adenosyl-L-methionine</keyword>
<dbReference type="InterPro" id="IPR001525">
    <property type="entry name" value="C5_MeTfrase"/>
</dbReference>
<evidence type="ECO:0000313" key="7">
    <source>
        <dbReference type="EMBL" id="WLP85343.1"/>
    </source>
</evidence>
<evidence type="ECO:0000256" key="3">
    <source>
        <dbReference type="ARBA" id="ARBA00022679"/>
    </source>
</evidence>
<keyword evidence="5" id="KW-0680">Restriction system</keyword>
<accession>A0ABY9H9S2</accession>
<organism evidence="7 8">
    <name type="scientific">Mycoplasma seminis</name>
    <dbReference type="NCBI Taxonomy" id="512749"/>
    <lineage>
        <taxon>Bacteria</taxon>
        <taxon>Bacillati</taxon>
        <taxon>Mycoplasmatota</taxon>
        <taxon>Mollicutes</taxon>
        <taxon>Mycoplasmataceae</taxon>
        <taxon>Mycoplasma</taxon>
    </lineage>
</organism>
<keyword evidence="2 6" id="KW-0489">Methyltransferase</keyword>
<evidence type="ECO:0000256" key="1">
    <source>
        <dbReference type="ARBA" id="ARBA00011975"/>
    </source>
</evidence>
<dbReference type="InterPro" id="IPR018117">
    <property type="entry name" value="C5_DNA_meth_AS"/>
</dbReference>